<evidence type="ECO:0008006" key="4">
    <source>
        <dbReference type="Google" id="ProtNLM"/>
    </source>
</evidence>
<name>A0A1L7XHH7_9HELO</name>
<sequence>MDEKSHESPTGSRIIASIAIPSPPITPSSSMANLTTSMPAGTKTSTQSSDLVKRLSPETHKRIFLLLGPAGRRLLGATCHTFYEIYKKHHFDKQIIVHISEAATPLHGPVLHPEPNLIGSEQYQLILATWLCPGHVLQSDKWADRSAVRRAKLTSERRAADERKAQVEKRKISKGERAGPVKEEQPIINNTDFRMAWLLQNVTVMARRHDGWYLIRCEEEVQVKGSKKKKKVFWYEPRHHGRREEGHSMRIESGRGVWEI</sequence>
<keyword evidence="3" id="KW-1185">Reference proteome</keyword>
<organism evidence="2 3">
    <name type="scientific">Phialocephala subalpina</name>
    <dbReference type="NCBI Taxonomy" id="576137"/>
    <lineage>
        <taxon>Eukaryota</taxon>
        <taxon>Fungi</taxon>
        <taxon>Dikarya</taxon>
        <taxon>Ascomycota</taxon>
        <taxon>Pezizomycotina</taxon>
        <taxon>Leotiomycetes</taxon>
        <taxon>Helotiales</taxon>
        <taxon>Mollisiaceae</taxon>
        <taxon>Phialocephala</taxon>
        <taxon>Phialocephala fortinii species complex</taxon>
    </lineage>
</organism>
<feature type="region of interest" description="Disordered" evidence="1">
    <location>
        <begin position="155"/>
        <end position="181"/>
    </location>
</feature>
<evidence type="ECO:0000313" key="3">
    <source>
        <dbReference type="Proteomes" id="UP000184330"/>
    </source>
</evidence>
<evidence type="ECO:0000256" key="1">
    <source>
        <dbReference type="SAM" id="MobiDB-lite"/>
    </source>
</evidence>
<reference evidence="2 3" key="1">
    <citation type="submission" date="2016-03" db="EMBL/GenBank/DDBJ databases">
        <authorList>
            <person name="Ploux O."/>
        </authorList>
    </citation>
    <scope>NUCLEOTIDE SEQUENCE [LARGE SCALE GENOMIC DNA]</scope>
    <source>
        <strain evidence="2 3">UAMH 11012</strain>
    </source>
</reference>
<proteinExistence type="predicted"/>
<gene>
    <name evidence="2" type="ORF">PAC_14380</name>
</gene>
<evidence type="ECO:0000313" key="2">
    <source>
        <dbReference type="EMBL" id="CZR64482.1"/>
    </source>
</evidence>
<protein>
    <recommendedName>
        <fullName evidence="4">F-box domain-containing protein</fullName>
    </recommendedName>
</protein>
<accession>A0A1L7XHH7</accession>
<dbReference type="EMBL" id="FJOG01000026">
    <property type="protein sequence ID" value="CZR64482.1"/>
    <property type="molecule type" value="Genomic_DNA"/>
</dbReference>
<dbReference type="Proteomes" id="UP000184330">
    <property type="component" value="Unassembled WGS sequence"/>
</dbReference>
<dbReference type="AlphaFoldDB" id="A0A1L7XHH7"/>
<dbReference type="OrthoDB" id="10470799at2759"/>